<organism evidence="1 2">
    <name type="scientific">Sphingobacterium corticis</name>
    <dbReference type="NCBI Taxonomy" id="1812823"/>
    <lineage>
        <taxon>Bacteria</taxon>
        <taxon>Pseudomonadati</taxon>
        <taxon>Bacteroidota</taxon>
        <taxon>Sphingobacteriia</taxon>
        <taxon>Sphingobacteriales</taxon>
        <taxon>Sphingobacteriaceae</taxon>
        <taxon>Sphingobacterium</taxon>
    </lineage>
</organism>
<sequence>MKFRLLIYIFFLQIISSQDLFAQHARHLFSLPNDSVARKKSSVIFEMEVENGGILQQKKARMTYEDAYYEGLNFKIGWQQRNRKDPYFKLYNEPIYGVGFYSSTFNNDIIGNPYALYGFVQTPIAPRSYSRWSYDYRIGLGLSGNFNPYNAEDNPLNLVIGSKNNVFIDFGIRAQYAFHPKWRAGVGFAFHHFSNGALALPNTGVNLVPLTISVNYQPNPTPISKNKAEIRPYSRRVLFHVNYGIGAKQLREEHDHRYLKTTLSAYASRHVSHKWRIGGGVDLFYSSSGNDNEIAGDKSGTLGSKLSGGPSFYLAHILNHRLVLNGNVGYYVHNQVFNGEINKIFLRAGARYYVYRNVNAGVSIKAHKGKADFIEWTVGYTFNRKP</sequence>
<reference evidence="2" key="1">
    <citation type="journal article" date="2019" name="Int. J. Syst. Evol. Microbiol.">
        <title>The Global Catalogue of Microorganisms (GCM) 10K type strain sequencing project: providing services to taxonomists for standard genome sequencing and annotation.</title>
        <authorList>
            <consortium name="The Broad Institute Genomics Platform"/>
            <consortium name="The Broad Institute Genome Sequencing Center for Infectious Disease"/>
            <person name="Wu L."/>
            <person name="Ma J."/>
        </authorList>
    </citation>
    <scope>NUCLEOTIDE SEQUENCE [LARGE SCALE GENOMIC DNA]</scope>
    <source>
        <strain evidence="2">KCTC 42248</strain>
    </source>
</reference>
<keyword evidence="2" id="KW-1185">Reference proteome</keyword>
<keyword evidence="1" id="KW-0378">Hydrolase</keyword>
<name>A0ABW5NP04_9SPHI</name>
<dbReference type="Gene3D" id="2.40.160.20">
    <property type="match status" value="1"/>
</dbReference>
<dbReference type="Proteomes" id="UP001597393">
    <property type="component" value="Unassembled WGS sequence"/>
</dbReference>
<dbReference type="EMBL" id="JBHUMA010000009">
    <property type="protein sequence ID" value="MFD2600393.1"/>
    <property type="molecule type" value="Genomic_DNA"/>
</dbReference>
<dbReference type="InterPro" id="IPR018550">
    <property type="entry name" value="Lipid-A_deacylase-rel"/>
</dbReference>
<proteinExistence type="predicted"/>
<dbReference type="RefSeq" id="WP_380870532.1">
    <property type="nucleotide sequence ID" value="NZ_JBHUMA010000009.1"/>
</dbReference>
<protein>
    <submittedName>
        <fullName evidence="1">Acyloxyacyl hydrolase</fullName>
    </submittedName>
</protein>
<evidence type="ECO:0000313" key="2">
    <source>
        <dbReference type="Proteomes" id="UP001597393"/>
    </source>
</evidence>
<dbReference type="Pfam" id="PF09411">
    <property type="entry name" value="PagL"/>
    <property type="match status" value="1"/>
</dbReference>
<dbReference type="GO" id="GO:0016787">
    <property type="term" value="F:hydrolase activity"/>
    <property type="evidence" value="ECO:0007669"/>
    <property type="project" value="UniProtKB-KW"/>
</dbReference>
<gene>
    <name evidence="1" type="ORF">ACFSQ3_15670</name>
</gene>
<comment type="caution">
    <text evidence="1">The sequence shown here is derived from an EMBL/GenBank/DDBJ whole genome shotgun (WGS) entry which is preliminary data.</text>
</comment>
<evidence type="ECO:0000313" key="1">
    <source>
        <dbReference type="EMBL" id="MFD2600393.1"/>
    </source>
</evidence>
<accession>A0ABW5NP04</accession>